<sequence length="406" mass="45673">MNKMFFSGDVFQASDNLDAFRQSVRRFVQQALPDDIRVSSENGQQLTVEQSRRWNRILAEQGLLVPHWPERWGGRAWSVAQQMVFDEEMSLADAPELNSVTFDMIGPILIQQGTPEQQARFLPAIASGEQWWCQGYSEPNSGSDLASIGTRAIRDKQEYVVTGSKIWTSYAQYADWMFCLVRSRLDGKPQEGITFLLIDMQSSGIEVRPIEGIHGWVVFNEVFLDQVRVPVQLRVGPEHQGWAIAKSLLQFERLKLARVGENKRRMARARLAGSTRKQGGQAVSQQPWFRHRYAELVARLMALEANAARFIARQQAGEQLGEEVSMLKMRGSQLIQSWEELIVESLGIEGQLKDSAWIQAQAPASLPIDALSGTASARRFLARGYTMAGGSSEILHNILAKKVLQL</sequence>
<feature type="domain" description="Acyl-CoA dehydrogenase/oxidase C-terminal" evidence="6">
    <location>
        <begin position="240"/>
        <end position="403"/>
    </location>
</feature>
<evidence type="ECO:0000259" key="7">
    <source>
        <dbReference type="Pfam" id="PF02770"/>
    </source>
</evidence>
<accession>A0ABT8EJI1</accession>
<dbReference type="EMBL" id="JAJHNU010000002">
    <property type="protein sequence ID" value="MDN4121431.1"/>
    <property type="molecule type" value="Genomic_DNA"/>
</dbReference>
<evidence type="ECO:0000313" key="9">
    <source>
        <dbReference type="EMBL" id="MDN4121431.1"/>
    </source>
</evidence>
<dbReference type="PANTHER" id="PTHR43292:SF3">
    <property type="entry name" value="ACYL-COA DEHYDROGENASE FADE29"/>
    <property type="match status" value="1"/>
</dbReference>
<dbReference type="Pfam" id="PF00441">
    <property type="entry name" value="Acyl-CoA_dh_1"/>
    <property type="match status" value="1"/>
</dbReference>
<evidence type="ECO:0000313" key="10">
    <source>
        <dbReference type="Proteomes" id="UP001168613"/>
    </source>
</evidence>
<keyword evidence="3" id="KW-0285">Flavoprotein</keyword>
<protein>
    <submittedName>
        <fullName evidence="9">Acyl-CoA dehydrogenase family protein</fullName>
    </submittedName>
</protein>
<dbReference type="InterPro" id="IPR052161">
    <property type="entry name" value="Mycobact_Acyl-CoA_DH"/>
</dbReference>
<keyword evidence="4" id="KW-0274">FAD</keyword>
<dbReference type="InterPro" id="IPR009100">
    <property type="entry name" value="AcylCoA_DH/oxidase_NM_dom_sf"/>
</dbReference>
<organism evidence="9 10">
    <name type="scientific">Alcaligenes endophyticus</name>
    <dbReference type="NCBI Taxonomy" id="1929088"/>
    <lineage>
        <taxon>Bacteria</taxon>
        <taxon>Pseudomonadati</taxon>
        <taxon>Pseudomonadota</taxon>
        <taxon>Betaproteobacteria</taxon>
        <taxon>Burkholderiales</taxon>
        <taxon>Alcaligenaceae</taxon>
        <taxon>Alcaligenes</taxon>
    </lineage>
</organism>
<reference evidence="9" key="1">
    <citation type="submission" date="2021-11" db="EMBL/GenBank/DDBJ databases">
        <title>Draft genome sequence of Alcaligenes endophyticus type strain CCUG 75668T.</title>
        <authorList>
            <person name="Salva-Serra F."/>
            <person name="Duran R.E."/>
            <person name="Seeger M."/>
            <person name="Moore E.R.B."/>
            <person name="Jaen-Luchoro D."/>
        </authorList>
    </citation>
    <scope>NUCLEOTIDE SEQUENCE</scope>
    <source>
        <strain evidence="9">CCUG 75668</strain>
    </source>
</reference>
<dbReference type="InterPro" id="IPR046373">
    <property type="entry name" value="Acyl-CoA_Oxase/DH_mid-dom_sf"/>
</dbReference>
<evidence type="ECO:0000256" key="5">
    <source>
        <dbReference type="ARBA" id="ARBA00023002"/>
    </source>
</evidence>
<feature type="domain" description="Acyl-CoA dehydrogenase/oxidase N-terminal" evidence="8">
    <location>
        <begin position="15"/>
        <end position="129"/>
    </location>
</feature>
<dbReference type="InterPro" id="IPR009075">
    <property type="entry name" value="AcylCo_DH/oxidase_C"/>
</dbReference>
<dbReference type="Proteomes" id="UP001168613">
    <property type="component" value="Unassembled WGS sequence"/>
</dbReference>
<dbReference type="Gene3D" id="1.10.540.10">
    <property type="entry name" value="Acyl-CoA dehydrogenase/oxidase, N-terminal domain"/>
    <property type="match status" value="1"/>
</dbReference>
<dbReference type="RefSeq" id="WP_266124111.1">
    <property type="nucleotide sequence ID" value="NZ_JAJHNU010000002.1"/>
</dbReference>
<proteinExistence type="inferred from homology"/>
<evidence type="ECO:0000256" key="1">
    <source>
        <dbReference type="ARBA" id="ARBA00001974"/>
    </source>
</evidence>
<evidence type="ECO:0000259" key="6">
    <source>
        <dbReference type="Pfam" id="PF00441"/>
    </source>
</evidence>
<dbReference type="SUPFAM" id="SSF56645">
    <property type="entry name" value="Acyl-CoA dehydrogenase NM domain-like"/>
    <property type="match status" value="1"/>
</dbReference>
<evidence type="ECO:0000256" key="4">
    <source>
        <dbReference type="ARBA" id="ARBA00022827"/>
    </source>
</evidence>
<dbReference type="InterPro" id="IPR006091">
    <property type="entry name" value="Acyl-CoA_Oxase/DH_mid-dom"/>
</dbReference>
<dbReference type="PANTHER" id="PTHR43292">
    <property type="entry name" value="ACYL-COA DEHYDROGENASE"/>
    <property type="match status" value="1"/>
</dbReference>
<comment type="caution">
    <text evidence="9">The sequence shown here is derived from an EMBL/GenBank/DDBJ whole genome shotgun (WGS) entry which is preliminary data.</text>
</comment>
<evidence type="ECO:0000256" key="3">
    <source>
        <dbReference type="ARBA" id="ARBA00022630"/>
    </source>
</evidence>
<dbReference type="Pfam" id="PF02771">
    <property type="entry name" value="Acyl-CoA_dh_N"/>
    <property type="match status" value="1"/>
</dbReference>
<dbReference type="InterPro" id="IPR013786">
    <property type="entry name" value="AcylCoA_DH/ox_N"/>
</dbReference>
<name>A0ABT8EJI1_9BURK</name>
<keyword evidence="10" id="KW-1185">Reference proteome</keyword>
<dbReference type="Pfam" id="PF02770">
    <property type="entry name" value="Acyl-CoA_dh_M"/>
    <property type="match status" value="1"/>
</dbReference>
<evidence type="ECO:0000256" key="2">
    <source>
        <dbReference type="ARBA" id="ARBA00009347"/>
    </source>
</evidence>
<feature type="domain" description="Acyl-CoA oxidase/dehydrogenase middle" evidence="7">
    <location>
        <begin position="133"/>
        <end position="215"/>
    </location>
</feature>
<dbReference type="Gene3D" id="2.40.110.10">
    <property type="entry name" value="Butyryl-CoA Dehydrogenase, subunit A, domain 2"/>
    <property type="match status" value="1"/>
</dbReference>
<dbReference type="InterPro" id="IPR037069">
    <property type="entry name" value="AcylCoA_DH/ox_N_sf"/>
</dbReference>
<evidence type="ECO:0000259" key="8">
    <source>
        <dbReference type="Pfam" id="PF02771"/>
    </source>
</evidence>
<comment type="similarity">
    <text evidence="2">Belongs to the acyl-CoA dehydrogenase family.</text>
</comment>
<dbReference type="Gene3D" id="1.20.140.10">
    <property type="entry name" value="Butyryl-CoA Dehydrogenase, subunit A, domain 3"/>
    <property type="match status" value="1"/>
</dbReference>
<dbReference type="InterPro" id="IPR036250">
    <property type="entry name" value="AcylCo_DH-like_C"/>
</dbReference>
<comment type="cofactor">
    <cofactor evidence="1">
        <name>FAD</name>
        <dbReference type="ChEBI" id="CHEBI:57692"/>
    </cofactor>
</comment>
<keyword evidence="5" id="KW-0560">Oxidoreductase</keyword>
<gene>
    <name evidence="9" type="ORF">LMS43_09035</name>
</gene>
<dbReference type="SUPFAM" id="SSF47203">
    <property type="entry name" value="Acyl-CoA dehydrogenase C-terminal domain-like"/>
    <property type="match status" value="1"/>
</dbReference>